<dbReference type="InterPro" id="IPR001917">
    <property type="entry name" value="Aminotrans_II_pyridoxalP_BS"/>
</dbReference>
<dbReference type="Pfam" id="PF00155">
    <property type="entry name" value="Aminotran_1_2"/>
    <property type="match status" value="1"/>
</dbReference>
<dbReference type="InterPro" id="IPR015424">
    <property type="entry name" value="PyrdxlP-dep_Trfase"/>
</dbReference>
<keyword evidence="9" id="KW-0368">Histidine biosynthesis</keyword>
<name>A0A364NLE0_9GAMM</name>
<comment type="subunit">
    <text evidence="4 9">Homodimer.</text>
</comment>
<evidence type="ECO:0000256" key="3">
    <source>
        <dbReference type="ARBA" id="ARBA00007970"/>
    </source>
</evidence>
<dbReference type="Proteomes" id="UP000250744">
    <property type="component" value="Unassembled WGS sequence"/>
</dbReference>
<comment type="cofactor">
    <cofactor evidence="1 9">
        <name>pyridoxal 5'-phosphate</name>
        <dbReference type="ChEBI" id="CHEBI:597326"/>
    </cofactor>
</comment>
<comment type="caution">
    <text evidence="11">The sequence shown here is derived from an EMBL/GenBank/DDBJ whole genome shotgun (WGS) entry which is preliminary data.</text>
</comment>
<evidence type="ECO:0000256" key="8">
    <source>
        <dbReference type="ARBA" id="ARBA00047481"/>
    </source>
</evidence>
<evidence type="ECO:0000256" key="2">
    <source>
        <dbReference type="ARBA" id="ARBA00005011"/>
    </source>
</evidence>
<keyword evidence="9" id="KW-0028">Amino-acid biosynthesis</keyword>
<dbReference type="EC" id="2.6.1.9" evidence="9"/>
<dbReference type="OrthoDB" id="9813612at2"/>
<dbReference type="CDD" id="cd00609">
    <property type="entry name" value="AAT_like"/>
    <property type="match status" value="1"/>
</dbReference>
<dbReference type="PANTHER" id="PTHR43643:SF3">
    <property type="entry name" value="HISTIDINOL-PHOSPHATE AMINOTRANSFERASE"/>
    <property type="match status" value="1"/>
</dbReference>
<evidence type="ECO:0000256" key="9">
    <source>
        <dbReference type="HAMAP-Rule" id="MF_01023"/>
    </source>
</evidence>
<dbReference type="Gene3D" id="3.90.1150.10">
    <property type="entry name" value="Aspartate Aminotransferase, domain 1"/>
    <property type="match status" value="1"/>
</dbReference>
<evidence type="ECO:0000256" key="5">
    <source>
        <dbReference type="ARBA" id="ARBA00022576"/>
    </source>
</evidence>
<sequence length="367" mass="39853">MSCDYVALANSGVQQLKPYQAGKPIEELERELGISNIIKLASNENPLGPSPKAIAAIQQEIAELTRYPDSNGHQLKQAICQSFDLDLAQITLGNGSNDLLELITRTFLNPACEAVYSEFAFVVYPLVVQAVGAKSVVAPAKDFGHNLQAISEAISEKTRLIFIANPNNPTGTVITNDELCAFLDSLPANILVVLDEAYSEYAMDAAMPNGLALVKRYPNLIVTRTFSKAYGLAALRVGFSVSNPAITDLLNRVRQPFNVNSFAMAAAVACLNDTDYLAHTVALNAQGMQQLTKGIQQMGLGYIPSKANFITIDMGEEALPIYQKLLHEGVIVRPLGVYNLPNHLRVTIGTESENTRFLLALKKVIQC</sequence>
<dbReference type="HAMAP" id="MF_01023">
    <property type="entry name" value="HisC_aminotrans_2"/>
    <property type="match status" value="1"/>
</dbReference>
<feature type="domain" description="Aminotransferase class I/classII large" evidence="10">
    <location>
        <begin position="36"/>
        <end position="358"/>
    </location>
</feature>
<dbReference type="RefSeq" id="WP_112159344.1">
    <property type="nucleotide sequence ID" value="NZ_QKRX01000007.1"/>
</dbReference>
<evidence type="ECO:0000256" key="1">
    <source>
        <dbReference type="ARBA" id="ARBA00001933"/>
    </source>
</evidence>
<dbReference type="SUPFAM" id="SSF53383">
    <property type="entry name" value="PLP-dependent transferases"/>
    <property type="match status" value="1"/>
</dbReference>
<dbReference type="NCBIfam" id="TIGR01141">
    <property type="entry name" value="hisC"/>
    <property type="match status" value="1"/>
</dbReference>
<comment type="similarity">
    <text evidence="3 9">Belongs to the class-II pyridoxal-phosphate-dependent aminotransferase family. Histidinol-phosphate aminotransferase subfamily.</text>
</comment>
<keyword evidence="12" id="KW-1185">Reference proteome</keyword>
<dbReference type="GO" id="GO:0030170">
    <property type="term" value="F:pyridoxal phosphate binding"/>
    <property type="evidence" value="ECO:0007669"/>
    <property type="project" value="InterPro"/>
</dbReference>
<dbReference type="GO" id="GO:0004400">
    <property type="term" value="F:histidinol-phosphate transaminase activity"/>
    <property type="evidence" value="ECO:0007669"/>
    <property type="project" value="UniProtKB-UniRule"/>
</dbReference>
<keyword evidence="5 9" id="KW-0032">Aminotransferase</keyword>
<dbReference type="InterPro" id="IPR050106">
    <property type="entry name" value="HistidinolP_aminotransfase"/>
</dbReference>
<dbReference type="InterPro" id="IPR004839">
    <property type="entry name" value="Aminotransferase_I/II_large"/>
</dbReference>
<comment type="pathway">
    <text evidence="2 9">Amino-acid biosynthesis; L-histidine biosynthesis; L-histidine from 5-phospho-alpha-D-ribose 1-diphosphate: step 7/9.</text>
</comment>
<dbReference type="UniPathway" id="UPA00031">
    <property type="reaction ID" value="UER00012"/>
</dbReference>
<gene>
    <name evidence="9" type="primary">hisC</name>
    <name evidence="11" type="ORF">DN062_10815</name>
</gene>
<protein>
    <recommendedName>
        <fullName evidence="9">Histidinol-phosphate aminotransferase</fullName>
        <ecNumber evidence="9">2.6.1.9</ecNumber>
    </recommendedName>
    <alternativeName>
        <fullName evidence="9">Imidazole acetol-phosphate transaminase</fullName>
    </alternativeName>
</protein>
<evidence type="ECO:0000313" key="12">
    <source>
        <dbReference type="Proteomes" id="UP000250744"/>
    </source>
</evidence>
<comment type="catalytic activity">
    <reaction evidence="8 9">
        <text>L-histidinol phosphate + 2-oxoglutarate = 3-(imidazol-4-yl)-2-oxopropyl phosphate + L-glutamate</text>
        <dbReference type="Rhea" id="RHEA:23744"/>
        <dbReference type="ChEBI" id="CHEBI:16810"/>
        <dbReference type="ChEBI" id="CHEBI:29985"/>
        <dbReference type="ChEBI" id="CHEBI:57766"/>
        <dbReference type="ChEBI" id="CHEBI:57980"/>
        <dbReference type="EC" id="2.6.1.9"/>
    </reaction>
</comment>
<keyword evidence="7 9" id="KW-0663">Pyridoxal phosphate</keyword>
<keyword evidence="6 9" id="KW-0808">Transferase</keyword>
<dbReference type="AlphaFoldDB" id="A0A364NLE0"/>
<organism evidence="11 12">
    <name type="scientific">Nitrincola tibetensis</name>
    <dbReference type="NCBI Taxonomy" id="2219697"/>
    <lineage>
        <taxon>Bacteria</taxon>
        <taxon>Pseudomonadati</taxon>
        <taxon>Pseudomonadota</taxon>
        <taxon>Gammaproteobacteria</taxon>
        <taxon>Oceanospirillales</taxon>
        <taxon>Oceanospirillaceae</taxon>
        <taxon>Nitrincola</taxon>
    </lineage>
</organism>
<evidence type="ECO:0000256" key="7">
    <source>
        <dbReference type="ARBA" id="ARBA00022898"/>
    </source>
</evidence>
<dbReference type="InterPro" id="IPR015422">
    <property type="entry name" value="PyrdxlP-dep_Trfase_small"/>
</dbReference>
<evidence type="ECO:0000313" key="11">
    <source>
        <dbReference type="EMBL" id="RAU17854.1"/>
    </source>
</evidence>
<dbReference type="PANTHER" id="PTHR43643">
    <property type="entry name" value="HISTIDINOL-PHOSPHATE AMINOTRANSFERASE 2"/>
    <property type="match status" value="1"/>
</dbReference>
<accession>A0A364NLE0</accession>
<dbReference type="InterPro" id="IPR015421">
    <property type="entry name" value="PyrdxlP-dep_Trfase_major"/>
</dbReference>
<dbReference type="GO" id="GO:0000105">
    <property type="term" value="P:L-histidine biosynthetic process"/>
    <property type="evidence" value="ECO:0007669"/>
    <property type="project" value="UniProtKB-UniRule"/>
</dbReference>
<evidence type="ECO:0000256" key="6">
    <source>
        <dbReference type="ARBA" id="ARBA00022679"/>
    </source>
</evidence>
<evidence type="ECO:0000259" key="10">
    <source>
        <dbReference type="Pfam" id="PF00155"/>
    </source>
</evidence>
<dbReference type="EMBL" id="QKRX01000007">
    <property type="protein sequence ID" value="RAU17854.1"/>
    <property type="molecule type" value="Genomic_DNA"/>
</dbReference>
<proteinExistence type="inferred from homology"/>
<evidence type="ECO:0000256" key="4">
    <source>
        <dbReference type="ARBA" id="ARBA00011738"/>
    </source>
</evidence>
<reference evidence="11 12" key="1">
    <citation type="submission" date="2018-06" db="EMBL/GenBank/DDBJ databases">
        <title>Nitrincola tibetense sp. nov., isolated from Lake XuguoCo on Tibetan Plateau.</title>
        <authorList>
            <person name="Xing P."/>
        </authorList>
    </citation>
    <scope>NUCLEOTIDE SEQUENCE [LARGE SCALE GENOMIC DNA]</scope>
    <source>
        <strain evidence="12">xg18</strain>
    </source>
</reference>
<feature type="modified residue" description="N6-(pyridoxal phosphate)lysine" evidence="9">
    <location>
        <position position="228"/>
    </location>
</feature>
<dbReference type="PROSITE" id="PS00599">
    <property type="entry name" value="AA_TRANSFER_CLASS_2"/>
    <property type="match status" value="1"/>
</dbReference>
<dbReference type="InterPro" id="IPR005861">
    <property type="entry name" value="HisP_aminotrans"/>
</dbReference>
<dbReference type="Gene3D" id="3.40.640.10">
    <property type="entry name" value="Type I PLP-dependent aspartate aminotransferase-like (Major domain)"/>
    <property type="match status" value="1"/>
</dbReference>